<dbReference type="RefSeq" id="WP_225309055.1">
    <property type="nucleotide sequence ID" value="NZ_CP042582.1"/>
</dbReference>
<feature type="transmembrane region" description="Helical" evidence="8">
    <location>
        <begin position="230"/>
        <end position="256"/>
    </location>
</feature>
<evidence type="ECO:0000313" key="10">
    <source>
        <dbReference type="EMBL" id="QEX20413.1"/>
    </source>
</evidence>
<gene>
    <name evidence="10" type="ORF">FRZ61_03300</name>
</gene>
<reference evidence="10 11" key="1">
    <citation type="submission" date="2019-08" db="EMBL/GenBank/DDBJ databases">
        <title>Hyperibacter terrae gen. nov., sp. nov. and Hyperibacter viscosus sp. nov., two new members in the family Rhodospirillaceae isolated from the rhizosphere of Hypericum perforatum.</title>
        <authorList>
            <person name="Noviana Z."/>
        </authorList>
    </citation>
    <scope>NUCLEOTIDE SEQUENCE [LARGE SCALE GENOMIC DNA]</scope>
    <source>
        <strain evidence="10 11">R5959</strain>
    </source>
</reference>
<dbReference type="InterPro" id="IPR000515">
    <property type="entry name" value="MetI-like"/>
</dbReference>
<dbReference type="KEGG" id="hadh:FRZ61_03300"/>
<evidence type="ECO:0000259" key="9">
    <source>
        <dbReference type="PROSITE" id="PS50928"/>
    </source>
</evidence>
<dbReference type="PANTHER" id="PTHR42929:SF1">
    <property type="entry name" value="INNER MEMBRANE ABC TRANSPORTER PERMEASE PROTEIN YDCU-RELATED"/>
    <property type="match status" value="1"/>
</dbReference>
<keyword evidence="6 8" id="KW-1133">Transmembrane helix</keyword>
<sequence length="316" mass="34649">MAGRLRRLLPGLTPMSAGTLTIATRKTKLHRLFAYRFAMLAGPGALFILVALLLPLLSIVVFSFWRTQSYELFADWNLDNYRVMLSEAAYRVFFLRSLGMALAVTLACLVIAWPIAYFIAKHGGRYRLLLVLLLAAPFFTGVILRIAALQGLFGPIGIINMTLTELGIPPIQALMYTPLAAIIGLVYLYLPFMITAVYLSVINFNFELLEVAKINGARPWRAFIEITWPLNWIGTAIGLVVVFIPCLASAVTQRFLGGTQSASFGMSLAQQFGETGTWALGSAMGVALFFSSLVAILLIGRSINLKRSGFTGAINR</sequence>
<evidence type="ECO:0000256" key="3">
    <source>
        <dbReference type="ARBA" id="ARBA00022448"/>
    </source>
</evidence>
<keyword evidence="5 8" id="KW-0812">Transmembrane</keyword>
<feature type="transmembrane region" description="Helical" evidence="8">
    <location>
        <begin position="276"/>
        <end position="299"/>
    </location>
</feature>
<organism evidence="10 11">
    <name type="scientific">Hypericibacter adhaerens</name>
    <dbReference type="NCBI Taxonomy" id="2602016"/>
    <lineage>
        <taxon>Bacteria</taxon>
        <taxon>Pseudomonadati</taxon>
        <taxon>Pseudomonadota</taxon>
        <taxon>Alphaproteobacteria</taxon>
        <taxon>Rhodospirillales</taxon>
        <taxon>Dongiaceae</taxon>
        <taxon>Hypericibacter</taxon>
    </lineage>
</organism>
<dbReference type="GO" id="GO:0005886">
    <property type="term" value="C:plasma membrane"/>
    <property type="evidence" value="ECO:0007669"/>
    <property type="project" value="UniProtKB-SubCell"/>
</dbReference>
<comment type="similarity">
    <text evidence="2">Belongs to the binding-protein-dependent transport system permease family. CysTW subfamily.</text>
</comment>
<keyword evidence="11" id="KW-1185">Reference proteome</keyword>
<keyword evidence="7 8" id="KW-0472">Membrane</keyword>
<evidence type="ECO:0000256" key="7">
    <source>
        <dbReference type="ARBA" id="ARBA00023136"/>
    </source>
</evidence>
<evidence type="ECO:0000256" key="5">
    <source>
        <dbReference type="ARBA" id="ARBA00022692"/>
    </source>
</evidence>
<feature type="domain" description="ABC transmembrane type-1" evidence="9">
    <location>
        <begin position="94"/>
        <end position="299"/>
    </location>
</feature>
<evidence type="ECO:0000256" key="8">
    <source>
        <dbReference type="SAM" id="Phobius"/>
    </source>
</evidence>
<evidence type="ECO:0000256" key="6">
    <source>
        <dbReference type="ARBA" id="ARBA00022989"/>
    </source>
</evidence>
<dbReference type="SUPFAM" id="SSF161098">
    <property type="entry name" value="MetI-like"/>
    <property type="match status" value="1"/>
</dbReference>
<comment type="subcellular location">
    <subcellularLocation>
        <location evidence="1">Cell membrane</location>
        <topology evidence="1">Multi-pass membrane protein</topology>
    </subcellularLocation>
</comment>
<dbReference type="CDD" id="cd06261">
    <property type="entry name" value="TM_PBP2"/>
    <property type="match status" value="1"/>
</dbReference>
<proteinExistence type="inferred from homology"/>
<dbReference type="PANTHER" id="PTHR42929">
    <property type="entry name" value="INNER MEMBRANE ABC TRANSPORTER PERMEASE PROTEIN YDCU-RELATED-RELATED"/>
    <property type="match status" value="1"/>
</dbReference>
<feature type="transmembrane region" description="Helical" evidence="8">
    <location>
        <begin position="93"/>
        <end position="116"/>
    </location>
</feature>
<dbReference type="AlphaFoldDB" id="A0A5J6MSX8"/>
<feature type="transmembrane region" description="Helical" evidence="8">
    <location>
        <begin position="173"/>
        <end position="199"/>
    </location>
</feature>
<name>A0A5J6MSX8_9PROT</name>
<dbReference type="PROSITE" id="PS50928">
    <property type="entry name" value="ABC_TM1"/>
    <property type="match status" value="1"/>
</dbReference>
<feature type="transmembrane region" description="Helical" evidence="8">
    <location>
        <begin position="33"/>
        <end position="65"/>
    </location>
</feature>
<feature type="transmembrane region" description="Helical" evidence="8">
    <location>
        <begin position="128"/>
        <end position="153"/>
    </location>
</feature>
<evidence type="ECO:0000313" key="11">
    <source>
        <dbReference type="Proteomes" id="UP000325797"/>
    </source>
</evidence>
<keyword evidence="4" id="KW-1003">Cell membrane</keyword>
<evidence type="ECO:0000256" key="4">
    <source>
        <dbReference type="ARBA" id="ARBA00022475"/>
    </source>
</evidence>
<dbReference type="GO" id="GO:0055085">
    <property type="term" value="P:transmembrane transport"/>
    <property type="evidence" value="ECO:0007669"/>
    <property type="project" value="InterPro"/>
</dbReference>
<evidence type="ECO:0000256" key="1">
    <source>
        <dbReference type="ARBA" id="ARBA00004651"/>
    </source>
</evidence>
<dbReference type="Proteomes" id="UP000325797">
    <property type="component" value="Chromosome"/>
</dbReference>
<dbReference type="EMBL" id="CP042582">
    <property type="protein sequence ID" value="QEX20413.1"/>
    <property type="molecule type" value="Genomic_DNA"/>
</dbReference>
<keyword evidence="3" id="KW-0813">Transport</keyword>
<dbReference type="Gene3D" id="1.10.3720.10">
    <property type="entry name" value="MetI-like"/>
    <property type="match status" value="1"/>
</dbReference>
<evidence type="ECO:0000256" key="2">
    <source>
        <dbReference type="ARBA" id="ARBA00007069"/>
    </source>
</evidence>
<accession>A0A5J6MSX8</accession>
<protein>
    <submittedName>
        <fullName evidence="10">Putrescine ABC transporter permease</fullName>
    </submittedName>
</protein>
<dbReference type="InterPro" id="IPR035906">
    <property type="entry name" value="MetI-like_sf"/>
</dbReference>